<protein>
    <submittedName>
        <fullName evidence="10">Glycosyl transferase family 39</fullName>
    </submittedName>
</protein>
<feature type="transmembrane region" description="Helical" evidence="8">
    <location>
        <begin position="325"/>
        <end position="345"/>
    </location>
</feature>
<feature type="transmembrane region" description="Helical" evidence="8">
    <location>
        <begin position="440"/>
        <end position="457"/>
    </location>
</feature>
<sequence>MYTKTIAGIIIVLSVALGLFSTWNESPVVDEVPHIGAGYSYVTQGSYIFNPEHPPLAKDLAGIALALLDLDQSAFSMPHPGYWPTDIHGEWNFGRNLIFNSGNDAMLVTRVARIPLFLFFILSALIIFIWTRKLYGDKASLIALFLFCMSPTILAHGRLVTTDVAALFGVLLSSYFFVKFIQNQTKINLVLAGLAFGVAQLTKFSLVLIIPLFFLIAVIWGASHKNWRLAVKSLLLTAVIMIIGVVTIIWPTYALHVQNDNPQTQRADAIDILKDFGYDSQKNPTLMRKAADLTIWASDKPIIRSLSHYTLGVLMVVQRNAGGNTTYFFGHINFVGSMSYFPLVYFIKEPLPFWGLTLIGLIGLLYGFKKFKFDRISSWSKNHIGEITMLLWLAIYWYTSLTAHLNIGVRHLIPTFGFVYILLSGQIAQILEILKYKKKALAVFATMIFLLLGWYLVENLNVFPYYLTYFNQTVGGPTGGHRYVVDSNLDWGQDLKRLGDWAEKNNIDKINLDYFGWSDPRYYLGDKYAYTSGGMYKSAEEFLKAYPAGGYLAISATFYMQSKYDQDKFYAWLDAYKPVITIGNSILVWHIPPR</sequence>
<dbReference type="InterPro" id="IPR050297">
    <property type="entry name" value="LipidA_mod_glycosyltrf_83"/>
</dbReference>
<feature type="transmembrane region" description="Helical" evidence="8">
    <location>
        <begin position="141"/>
        <end position="159"/>
    </location>
</feature>
<dbReference type="Proteomes" id="UP000034072">
    <property type="component" value="Unassembled WGS sequence"/>
</dbReference>
<dbReference type="InterPro" id="IPR038731">
    <property type="entry name" value="RgtA/B/C-like"/>
</dbReference>
<dbReference type="Pfam" id="PF13231">
    <property type="entry name" value="PMT_2"/>
    <property type="match status" value="1"/>
</dbReference>
<evidence type="ECO:0000256" key="8">
    <source>
        <dbReference type="SAM" id="Phobius"/>
    </source>
</evidence>
<feature type="transmembrane region" description="Helical" evidence="8">
    <location>
        <begin position="234"/>
        <end position="256"/>
    </location>
</feature>
<dbReference type="PANTHER" id="PTHR33908">
    <property type="entry name" value="MANNOSYLTRANSFERASE YKCB-RELATED"/>
    <property type="match status" value="1"/>
</dbReference>
<dbReference type="GO" id="GO:0005886">
    <property type="term" value="C:plasma membrane"/>
    <property type="evidence" value="ECO:0007669"/>
    <property type="project" value="UniProtKB-SubCell"/>
</dbReference>
<feature type="transmembrane region" description="Helical" evidence="8">
    <location>
        <begin position="389"/>
        <end position="407"/>
    </location>
</feature>
<dbReference type="EMBL" id="LBXZ01000001">
    <property type="protein sequence ID" value="KKR41097.1"/>
    <property type="molecule type" value="Genomic_DNA"/>
</dbReference>
<feature type="transmembrane region" description="Helical" evidence="8">
    <location>
        <begin position="189"/>
        <end position="222"/>
    </location>
</feature>
<dbReference type="GO" id="GO:0016763">
    <property type="term" value="F:pentosyltransferase activity"/>
    <property type="evidence" value="ECO:0007669"/>
    <property type="project" value="TreeGrafter"/>
</dbReference>
<organism evidence="10 11">
    <name type="scientific">Candidatus Yanofskybacteria bacterium GW2011_GWE2_40_11</name>
    <dbReference type="NCBI Taxonomy" id="1619033"/>
    <lineage>
        <taxon>Bacteria</taxon>
        <taxon>Candidatus Yanofskyibacteriota</taxon>
    </lineage>
</organism>
<comment type="caution">
    <text evidence="10">The sequence shown here is derived from an EMBL/GenBank/DDBJ whole genome shotgun (WGS) entry which is preliminary data.</text>
</comment>
<gene>
    <name evidence="10" type="ORF">UT75_C0001G0001</name>
</gene>
<feature type="transmembrane region" description="Helical" evidence="8">
    <location>
        <begin position="165"/>
        <end position="182"/>
    </location>
</feature>
<keyword evidence="6 8" id="KW-1133">Transmembrane helix</keyword>
<dbReference type="PANTHER" id="PTHR33908:SF11">
    <property type="entry name" value="MEMBRANE PROTEIN"/>
    <property type="match status" value="1"/>
</dbReference>
<name>A0A0G0TTA6_9BACT</name>
<evidence type="ECO:0000256" key="7">
    <source>
        <dbReference type="ARBA" id="ARBA00023136"/>
    </source>
</evidence>
<keyword evidence="2" id="KW-1003">Cell membrane</keyword>
<evidence type="ECO:0000256" key="1">
    <source>
        <dbReference type="ARBA" id="ARBA00004651"/>
    </source>
</evidence>
<evidence type="ECO:0000256" key="5">
    <source>
        <dbReference type="ARBA" id="ARBA00022692"/>
    </source>
</evidence>
<keyword evidence="5 8" id="KW-0812">Transmembrane</keyword>
<proteinExistence type="predicted"/>
<dbReference type="GO" id="GO:0009103">
    <property type="term" value="P:lipopolysaccharide biosynthetic process"/>
    <property type="evidence" value="ECO:0007669"/>
    <property type="project" value="UniProtKB-ARBA"/>
</dbReference>
<feature type="transmembrane region" description="Helical" evidence="8">
    <location>
        <begin position="413"/>
        <end position="433"/>
    </location>
</feature>
<keyword evidence="4 10" id="KW-0808">Transferase</keyword>
<evidence type="ECO:0000256" key="3">
    <source>
        <dbReference type="ARBA" id="ARBA00022676"/>
    </source>
</evidence>
<dbReference type="PATRIC" id="fig|1619033.3.peg.1"/>
<keyword evidence="7 8" id="KW-0472">Membrane</keyword>
<feature type="transmembrane region" description="Helical" evidence="8">
    <location>
        <begin position="111"/>
        <end position="129"/>
    </location>
</feature>
<feature type="transmembrane region" description="Helical" evidence="8">
    <location>
        <begin position="351"/>
        <end position="368"/>
    </location>
</feature>
<evidence type="ECO:0000259" key="9">
    <source>
        <dbReference type="Pfam" id="PF13231"/>
    </source>
</evidence>
<dbReference type="AlphaFoldDB" id="A0A0G0TTA6"/>
<evidence type="ECO:0000313" key="10">
    <source>
        <dbReference type="EMBL" id="KKR41097.1"/>
    </source>
</evidence>
<evidence type="ECO:0000313" key="11">
    <source>
        <dbReference type="Proteomes" id="UP000034072"/>
    </source>
</evidence>
<evidence type="ECO:0000256" key="4">
    <source>
        <dbReference type="ARBA" id="ARBA00022679"/>
    </source>
</evidence>
<comment type="subcellular location">
    <subcellularLocation>
        <location evidence="1">Cell membrane</location>
        <topology evidence="1">Multi-pass membrane protein</topology>
    </subcellularLocation>
</comment>
<accession>A0A0G0TTA6</accession>
<feature type="domain" description="Glycosyltransferase RgtA/B/C/D-like" evidence="9">
    <location>
        <begin position="110"/>
        <end position="250"/>
    </location>
</feature>
<feature type="transmembrane region" description="Helical" evidence="8">
    <location>
        <begin position="5"/>
        <end position="23"/>
    </location>
</feature>
<keyword evidence="3" id="KW-0328">Glycosyltransferase</keyword>
<reference evidence="10 11" key="1">
    <citation type="journal article" date="2015" name="Nature">
        <title>rRNA introns, odd ribosomes, and small enigmatic genomes across a large radiation of phyla.</title>
        <authorList>
            <person name="Brown C.T."/>
            <person name="Hug L.A."/>
            <person name="Thomas B.C."/>
            <person name="Sharon I."/>
            <person name="Castelle C.J."/>
            <person name="Singh A."/>
            <person name="Wilkins M.J."/>
            <person name="Williams K.H."/>
            <person name="Banfield J.F."/>
        </authorList>
    </citation>
    <scope>NUCLEOTIDE SEQUENCE [LARGE SCALE GENOMIC DNA]</scope>
</reference>
<evidence type="ECO:0000256" key="2">
    <source>
        <dbReference type="ARBA" id="ARBA00022475"/>
    </source>
</evidence>
<evidence type="ECO:0000256" key="6">
    <source>
        <dbReference type="ARBA" id="ARBA00022989"/>
    </source>
</evidence>